<gene>
    <name evidence="1" type="ORF">M8818_001925</name>
</gene>
<name>A0ACC3SIH9_9PEZI</name>
<protein>
    <submittedName>
        <fullName evidence="1">Uncharacterized protein</fullName>
    </submittedName>
</protein>
<comment type="caution">
    <text evidence="1">The sequence shown here is derived from an EMBL/GenBank/DDBJ whole genome shotgun (WGS) entry which is preliminary data.</text>
</comment>
<dbReference type="Proteomes" id="UP001320706">
    <property type="component" value="Unassembled WGS sequence"/>
</dbReference>
<accession>A0ACC3SIH9</accession>
<sequence>MPPMPSSPTSPIRADYPTTPLTPHYVPQAPRGNTHAGRERMSGTPSTGSQTSEVTTTRQKLRKSLRNLRISAPLQKYPVEDDDSGRTPLSPRLYMGMDPGIPPEPPTAGTATPGTHGGHGWQNDEEEIDQIRDLPRAAPQRPTSYGYNNTAQIITDAQNAISPRPAITSMAANTGNSQLASDLPLRAAVNKSSLSEMSEGSLETGGRSARKAVEEAGFDEDLKRRLEERIANASFRNEFASAIAQAELPAHAGKATRDIAGAKAWTGTEPVEDASLRMLNDAYKPMKGPVRPPPIRGPPPRVDTGRSKSKPSSGARLANARDKTSIYSSLKDENMSESQREAYRKELKERFTPVARTVPASIQGLASLANERIEDAIARGQFKNLPRGQKIERDYTASSPFLDTTEYFMNKIIQKQDIVPPWIEKQQEVVSTATKFRARLRADWKRHVARLIASKGGSLEKQIRLAEAYAAAEAIDNPPKRKEEKINTVDDSGHLSQITLAGELQTTWTNNPTGPPEATNITITEQASDPSANVSSDERQATLGTTSSTAQSTEAGAVEAKLSVTTEPPVTPVSAHVQSQSPVVAPFRDPQWLETEKSYHTLAIENLNTLTRSYNLMAPNLAKKPYFSLERELRSCYADVAPQIADEIRNRALAPKVKIEVIGHKPGGVLERFAGEKAKVYDSPKPHYGFKEFWRDLWQR</sequence>
<dbReference type="EMBL" id="JAMKPW020000008">
    <property type="protein sequence ID" value="KAK8215304.1"/>
    <property type="molecule type" value="Genomic_DNA"/>
</dbReference>
<evidence type="ECO:0000313" key="2">
    <source>
        <dbReference type="Proteomes" id="UP001320706"/>
    </source>
</evidence>
<reference evidence="1" key="1">
    <citation type="submission" date="2024-02" db="EMBL/GenBank/DDBJ databases">
        <title>Metagenome Assembled Genome of Zalaria obscura JY119.</title>
        <authorList>
            <person name="Vighnesh L."/>
            <person name="Jagadeeshwari U."/>
            <person name="Venkata Ramana C."/>
            <person name="Sasikala C."/>
        </authorList>
    </citation>
    <scope>NUCLEOTIDE SEQUENCE</scope>
    <source>
        <strain evidence="1">JY119</strain>
    </source>
</reference>
<keyword evidence="2" id="KW-1185">Reference proteome</keyword>
<organism evidence="1 2">
    <name type="scientific">Zalaria obscura</name>
    <dbReference type="NCBI Taxonomy" id="2024903"/>
    <lineage>
        <taxon>Eukaryota</taxon>
        <taxon>Fungi</taxon>
        <taxon>Dikarya</taxon>
        <taxon>Ascomycota</taxon>
        <taxon>Pezizomycotina</taxon>
        <taxon>Dothideomycetes</taxon>
        <taxon>Dothideomycetidae</taxon>
        <taxon>Dothideales</taxon>
        <taxon>Zalariaceae</taxon>
        <taxon>Zalaria</taxon>
    </lineage>
</organism>
<proteinExistence type="predicted"/>
<evidence type="ECO:0000313" key="1">
    <source>
        <dbReference type="EMBL" id="KAK8215304.1"/>
    </source>
</evidence>